<sequence length="86" mass="9509">SATIAAFAKLSINKFKNLNNNPCIYSDTDSVILEKELSDIFVGKEIGNMKLEHKIKQGVFPRKKLYAIIDNNDKVIIKAAGANSNL</sequence>
<organism evidence="1 2">
    <name type="scientific">Piloderma croceum (strain F 1598)</name>
    <dbReference type="NCBI Taxonomy" id="765440"/>
    <lineage>
        <taxon>Eukaryota</taxon>
        <taxon>Fungi</taxon>
        <taxon>Dikarya</taxon>
        <taxon>Basidiomycota</taxon>
        <taxon>Agaricomycotina</taxon>
        <taxon>Agaricomycetes</taxon>
        <taxon>Agaricomycetidae</taxon>
        <taxon>Atheliales</taxon>
        <taxon>Atheliaceae</taxon>
        <taxon>Piloderma</taxon>
    </lineage>
</organism>
<dbReference type="Proteomes" id="UP000054166">
    <property type="component" value="Unassembled WGS sequence"/>
</dbReference>
<dbReference type="EMBL" id="KN833616">
    <property type="protein sequence ID" value="KIM70994.1"/>
    <property type="molecule type" value="Genomic_DNA"/>
</dbReference>
<dbReference type="InterPro" id="IPR043502">
    <property type="entry name" value="DNA/RNA_pol_sf"/>
</dbReference>
<name>A0A0C3ESA1_PILCF</name>
<dbReference type="InParanoid" id="A0A0C3ESA1"/>
<feature type="non-terminal residue" evidence="1">
    <location>
        <position position="1"/>
    </location>
</feature>
<dbReference type="Gene3D" id="3.90.1600.10">
    <property type="entry name" value="Palm domain of DNA polymerase"/>
    <property type="match status" value="1"/>
</dbReference>
<feature type="non-terminal residue" evidence="1">
    <location>
        <position position="86"/>
    </location>
</feature>
<dbReference type="GO" id="GO:0000166">
    <property type="term" value="F:nucleotide binding"/>
    <property type="evidence" value="ECO:0007669"/>
    <property type="project" value="InterPro"/>
</dbReference>
<dbReference type="InterPro" id="IPR023211">
    <property type="entry name" value="DNA_pol_palm_dom_sf"/>
</dbReference>
<protein>
    <submittedName>
        <fullName evidence="1">Uncharacterized protein</fullName>
    </submittedName>
</protein>
<gene>
    <name evidence="1" type="ORF">PILCRDRAFT_38676</name>
</gene>
<dbReference type="PROSITE" id="PS00116">
    <property type="entry name" value="DNA_POLYMERASE_B"/>
    <property type="match status" value="1"/>
</dbReference>
<dbReference type="GO" id="GO:0003676">
    <property type="term" value="F:nucleic acid binding"/>
    <property type="evidence" value="ECO:0007669"/>
    <property type="project" value="InterPro"/>
</dbReference>
<reference evidence="1 2" key="1">
    <citation type="submission" date="2014-04" db="EMBL/GenBank/DDBJ databases">
        <authorList>
            <consortium name="DOE Joint Genome Institute"/>
            <person name="Kuo A."/>
            <person name="Tarkka M."/>
            <person name="Buscot F."/>
            <person name="Kohler A."/>
            <person name="Nagy L.G."/>
            <person name="Floudas D."/>
            <person name="Copeland A."/>
            <person name="Barry K.W."/>
            <person name="Cichocki N."/>
            <person name="Veneault-Fourrey C."/>
            <person name="LaButti K."/>
            <person name="Lindquist E.A."/>
            <person name="Lipzen A."/>
            <person name="Lundell T."/>
            <person name="Morin E."/>
            <person name="Murat C."/>
            <person name="Sun H."/>
            <person name="Tunlid A."/>
            <person name="Henrissat B."/>
            <person name="Grigoriev I.V."/>
            <person name="Hibbett D.S."/>
            <person name="Martin F."/>
            <person name="Nordberg H.P."/>
            <person name="Cantor M.N."/>
            <person name="Hua S.X."/>
        </authorList>
    </citation>
    <scope>NUCLEOTIDE SEQUENCE [LARGE SCALE GENOMIC DNA]</scope>
    <source>
        <strain evidence="1 2">F 1598</strain>
    </source>
</reference>
<evidence type="ECO:0000313" key="2">
    <source>
        <dbReference type="Proteomes" id="UP000054166"/>
    </source>
</evidence>
<keyword evidence="2" id="KW-1185">Reference proteome</keyword>
<accession>A0A0C3ESA1</accession>
<proteinExistence type="predicted"/>
<reference evidence="2" key="2">
    <citation type="submission" date="2015-01" db="EMBL/GenBank/DDBJ databases">
        <title>Evolutionary Origins and Diversification of the Mycorrhizal Mutualists.</title>
        <authorList>
            <consortium name="DOE Joint Genome Institute"/>
            <consortium name="Mycorrhizal Genomics Consortium"/>
            <person name="Kohler A."/>
            <person name="Kuo A."/>
            <person name="Nagy L.G."/>
            <person name="Floudas D."/>
            <person name="Copeland A."/>
            <person name="Barry K.W."/>
            <person name="Cichocki N."/>
            <person name="Veneault-Fourrey C."/>
            <person name="LaButti K."/>
            <person name="Lindquist E.A."/>
            <person name="Lipzen A."/>
            <person name="Lundell T."/>
            <person name="Morin E."/>
            <person name="Murat C."/>
            <person name="Riley R."/>
            <person name="Ohm R."/>
            <person name="Sun H."/>
            <person name="Tunlid A."/>
            <person name="Henrissat B."/>
            <person name="Grigoriev I.V."/>
            <person name="Hibbett D.S."/>
            <person name="Martin F."/>
        </authorList>
    </citation>
    <scope>NUCLEOTIDE SEQUENCE [LARGE SCALE GENOMIC DNA]</scope>
    <source>
        <strain evidence="2">F 1598</strain>
    </source>
</reference>
<dbReference type="STRING" id="765440.A0A0C3ESA1"/>
<evidence type="ECO:0000313" key="1">
    <source>
        <dbReference type="EMBL" id="KIM70994.1"/>
    </source>
</evidence>
<dbReference type="HOGENOM" id="CLU_2503976_0_0_1"/>
<dbReference type="AlphaFoldDB" id="A0A0C3ESA1"/>
<dbReference type="OrthoDB" id="2692647at2759"/>
<dbReference type="InterPro" id="IPR017964">
    <property type="entry name" value="DNA-dir_DNA_pol_B_CS"/>
</dbReference>
<dbReference type="SUPFAM" id="SSF56672">
    <property type="entry name" value="DNA/RNA polymerases"/>
    <property type="match status" value="1"/>
</dbReference>